<gene>
    <name evidence="2" type="ORF">BSL78_18746</name>
</gene>
<evidence type="ECO:0000259" key="1">
    <source>
        <dbReference type="PROSITE" id="PS50835"/>
    </source>
</evidence>
<dbReference type="AlphaFoldDB" id="A0A2G8K8P7"/>
<organism evidence="2 3">
    <name type="scientific">Stichopus japonicus</name>
    <name type="common">Sea cucumber</name>
    <dbReference type="NCBI Taxonomy" id="307972"/>
    <lineage>
        <taxon>Eukaryota</taxon>
        <taxon>Metazoa</taxon>
        <taxon>Echinodermata</taxon>
        <taxon>Eleutherozoa</taxon>
        <taxon>Echinozoa</taxon>
        <taxon>Holothuroidea</taxon>
        <taxon>Aspidochirotacea</taxon>
        <taxon>Aspidochirotida</taxon>
        <taxon>Stichopodidae</taxon>
        <taxon>Apostichopus</taxon>
    </lineage>
</organism>
<dbReference type="PROSITE" id="PS50835">
    <property type="entry name" value="IG_LIKE"/>
    <property type="match status" value="1"/>
</dbReference>
<dbReference type="Proteomes" id="UP000230750">
    <property type="component" value="Unassembled WGS sequence"/>
</dbReference>
<protein>
    <recommendedName>
        <fullName evidence="1">Ig-like domain-containing protein</fullName>
    </recommendedName>
</protein>
<proteinExistence type="predicted"/>
<keyword evidence="3" id="KW-1185">Reference proteome</keyword>
<feature type="domain" description="Ig-like" evidence="1">
    <location>
        <begin position="83"/>
        <end position="190"/>
    </location>
</feature>
<dbReference type="InterPro" id="IPR007110">
    <property type="entry name" value="Ig-like_dom"/>
</dbReference>
<reference evidence="2 3" key="1">
    <citation type="journal article" date="2017" name="PLoS Biol.">
        <title>The sea cucumber genome provides insights into morphological evolution and visceral regeneration.</title>
        <authorList>
            <person name="Zhang X."/>
            <person name="Sun L."/>
            <person name="Yuan J."/>
            <person name="Sun Y."/>
            <person name="Gao Y."/>
            <person name="Zhang L."/>
            <person name="Li S."/>
            <person name="Dai H."/>
            <person name="Hamel J.F."/>
            <person name="Liu C."/>
            <person name="Yu Y."/>
            <person name="Liu S."/>
            <person name="Lin W."/>
            <person name="Guo K."/>
            <person name="Jin S."/>
            <person name="Xu P."/>
            <person name="Storey K.B."/>
            <person name="Huan P."/>
            <person name="Zhang T."/>
            <person name="Zhou Y."/>
            <person name="Zhang J."/>
            <person name="Lin C."/>
            <person name="Li X."/>
            <person name="Xing L."/>
            <person name="Huo D."/>
            <person name="Sun M."/>
            <person name="Wang L."/>
            <person name="Mercier A."/>
            <person name="Li F."/>
            <person name="Yang H."/>
            <person name="Xiang J."/>
        </authorList>
    </citation>
    <scope>NUCLEOTIDE SEQUENCE [LARGE SCALE GENOMIC DNA]</scope>
    <source>
        <strain evidence="2">Shaxun</strain>
        <tissue evidence="2">Muscle</tissue>
    </source>
</reference>
<dbReference type="SUPFAM" id="SSF48726">
    <property type="entry name" value="Immunoglobulin"/>
    <property type="match status" value="1"/>
</dbReference>
<dbReference type="InterPro" id="IPR036179">
    <property type="entry name" value="Ig-like_dom_sf"/>
</dbReference>
<name>A0A2G8K8P7_STIJA</name>
<dbReference type="Gene3D" id="2.60.40.10">
    <property type="entry name" value="Immunoglobulins"/>
    <property type="match status" value="1"/>
</dbReference>
<evidence type="ECO:0000313" key="3">
    <source>
        <dbReference type="Proteomes" id="UP000230750"/>
    </source>
</evidence>
<comment type="caution">
    <text evidence="2">The sequence shown here is derived from an EMBL/GenBank/DDBJ whole genome shotgun (WGS) entry which is preliminary data.</text>
</comment>
<dbReference type="STRING" id="307972.A0A2G8K8P7"/>
<sequence length="261" mass="29625">MAKRQQYRNDPQIRWHGQKRQWYSSGKYDIKDDGSMVIPRVEFSHEGLYTISVLQADGHLLRDSIMVGFQWYICFILFVTTVPLKDLTIHDCFVSDHELCKKISEGESSLVCSAQNTKPPVEISWLSLKESSMPTDYGIKDDTYKFNDTVPLYSTISTLKYDTMLFSLEYFTCIATGIAVRDVSSASTIVKGHHQYDDRTSRVTYLLKGESLPLSCPRPKYPFGLLSATFSNQSSTIIMEWGYTSNHDARVCGIVSSLGMT</sequence>
<dbReference type="EMBL" id="MRZV01000779">
    <property type="protein sequence ID" value="PIK44386.1"/>
    <property type="molecule type" value="Genomic_DNA"/>
</dbReference>
<accession>A0A2G8K8P7</accession>
<evidence type="ECO:0000313" key="2">
    <source>
        <dbReference type="EMBL" id="PIK44386.1"/>
    </source>
</evidence>
<dbReference type="InterPro" id="IPR013783">
    <property type="entry name" value="Ig-like_fold"/>
</dbReference>